<comment type="caution">
    <text evidence="1">The sequence shown here is derived from an EMBL/GenBank/DDBJ whole genome shotgun (WGS) entry which is preliminary data.</text>
</comment>
<protein>
    <submittedName>
        <fullName evidence="1">Uncharacterized protein</fullName>
    </submittedName>
</protein>
<name>A0A433ESE7_9MOLU</name>
<dbReference type="EMBL" id="RAHC01000002">
    <property type="protein sequence ID" value="RUP77641.1"/>
    <property type="molecule type" value="Genomic_DNA"/>
</dbReference>
<proteinExistence type="predicted"/>
<reference evidence="1 2" key="1">
    <citation type="journal article" date="2019" name="Genome Biol. Evol.">
        <title>Toxin and genome evolution in a Drosophila defensive symbiosis.</title>
        <authorList>
            <person name="Ballinger M.J."/>
            <person name="Gawryluk R.M."/>
            <person name="Perlman S.J."/>
        </authorList>
    </citation>
    <scope>NUCLEOTIDE SEQUENCE [LARGE SCALE GENOMIC DNA]</scope>
    <source>
        <strain evidence="2">sNeo</strain>
    </source>
</reference>
<organism evidence="1 2">
    <name type="scientific">Spiroplasma poulsonii</name>
    <dbReference type="NCBI Taxonomy" id="2138"/>
    <lineage>
        <taxon>Bacteria</taxon>
        <taxon>Bacillati</taxon>
        <taxon>Mycoplasmatota</taxon>
        <taxon>Mollicutes</taxon>
        <taxon>Entomoplasmatales</taxon>
        <taxon>Spiroplasmataceae</taxon>
        <taxon>Spiroplasma</taxon>
    </lineage>
</organism>
<dbReference type="Proteomes" id="UP000274545">
    <property type="component" value="Unassembled WGS sequence"/>
</dbReference>
<evidence type="ECO:0000313" key="1">
    <source>
        <dbReference type="EMBL" id="RUP77641.1"/>
    </source>
</evidence>
<dbReference type="RefSeq" id="WP_127092775.1">
    <property type="nucleotide sequence ID" value="NZ_RAHC01000002.1"/>
</dbReference>
<sequence>MNLILRPKILTYPYNNGDDKYGLVTATPVDKDRGLFTYKIRFVLQLIGTDNAGYYVDLEKTFDYTYDTTQAAVPTLLILSQMLNLMSNSKIVTLVQKYGLALDTNNEIILNALLTEYYPIAKADNSIIINEQVVNKNGTPFAAITDNPSASNLTLNIRLLALLVKKLQIFVKKILIEKYNFN</sequence>
<dbReference type="AlphaFoldDB" id="A0A433ESE7"/>
<evidence type="ECO:0000313" key="2">
    <source>
        <dbReference type="Proteomes" id="UP000274545"/>
    </source>
</evidence>
<accession>A0A433ESE7</accession>
<gene>
    <name evidence="1" type="ORF">D6D54_03680</name>
</gene>